<dbReference type="PANTHER" id="PTHR23510:SF16">
    <property type="entry name" value="MAJOR FACILITATOR SUPERFAMILY (MFS) PROFILE DOMAIN-CONTAINING PROTEIN"/>
    <property type="match status" value="1"/>
</dbReference>
<dbReference type="SUPFAM" id="SSF103473">
    <property type="entry name" value="MFS general substrate transporter"/>
    <property type="match status" value="1"/>
</dbReference>
<evidence type="ECO:0000313" key="6">
    <source>
        <dbReference type="EMBL" id="KAK2706071.1"/>
    </source>
</evidence>
<feature type="non-terminal residue" evidence="6">
    <location>
        <position position="474"/>
    </location>
</feature>
<dbReference type="PANTHER" id="PTHR23510">
    <property type="entry name" value="INNER MEMBRANE TRANSPORT PROTEIN YAJR"/>
    <property type="match status" value="1"/>
</dbReference>
<dbReference type="EMBL" id="JAVRJZ010000020">
    <property type="protein sequence ID" value="KAK2706071.1"/>
    <property type="molecule type" value="Genomic_DNA"/>
</dbReference>
<feature type="transmembrane region" description="Helical" evidence="5">
    <location>
        <begin position="361"/>
        <end position="382"/>
    </location>
</feature>
<dbReference type="Pfam" id="PF07690">
    <property type="entry name" value="MFS_1"/>
    <property type="match status" value="1"/>
</dbReference>
<dbReference type="InterPro" id="IPR011701">
    <property type="entry name" value="MFS"/>
</dbReference>
<gene>
    <name evidence="6" type="ORF">QYM36_016181</name>
</gene>
<dbReference type="InterPro" id="IPR051068">
    <property type="entry name" value="MFS_Domain-Containing_Protein"/>
</dbReference>
<evidence type="ECO:0000256" key="4">
    <source>
        <dbReference type="ARBA" id="ARBA00023136"/>
    </source>
</evidence>
<comment type="subcellular location">
    <subcellularLocation>
        <location evidence="1">Membrane</location>
        <topology evidence="1">Multi-pass membrane protein</topology>
    </subcellularLocation>
</comment>
<keyword evidence="4 5" id="KW-0472">Membrane</keyword>
<dbReference type="AlphaFoldDB" id="A0AA88HEN0"/>
<proteinExistence type="predicted"/>
<feature type="transmembrane region" description="Helical" evidence="5">
    <location>
        <begin position="324"/>
        <end position="341"/>
    </location>
</feature>
<dbReference type="GO" id="GO:0022857">
    <property type="term" value="F:transmembrane transporter activity"/>
    <property type="evidence" value="ECO:0007669"/>
    <property type="project" value="InterPro"/>
</dbReference>
<feature type="transmembrane region" description="Helical" evidence="5">
    <location>
        <begin position="389"/>
        <end position="412"/>
    </location>
</feature>
<keyword evidence="3 5" id="KW-1133">Transmembrane helix</keyword>
<accession>A0AA88HEN0</accession>
<evidence type="ECO:0000313" key="7">
    <source>
        <dbReference type="Proteomes" id="UP001187531"/>
    </source>
</evidence>
<feature type="transmembrane region" description="Helical" evidence="5">
    <location>
        <begin position="94"/>
        <end position="115"/>
    </location>
</feature>
<evidence type="ECO:0000256" key="1">
    <source>
        <dbReference type="ARBA" id="ARBA00004141"/>
    </source>
</evidence>
<feature type="transmembrane region" description="Helical" evidence="5">
    <location>
        <begin position="136"/>
        <end position="153"/>
    </location>
</feature>
<evidence type="ECO:0000256" key="2">
    <source>
        <dbReference type="ARBA" id="ARBA00022692"/>
    </source>
</evidence>
<dbReference type="InterPro" id="IPR036259">
    <property type="entry name" value="MFS_trans_sf"/>
</dbReference>
<keyword evidence="7" id="KW-1185">Reference proteome</keyword>
<organism evidence="6 7">
    <name type="scientific">Artemia franciscana</name>
    <name type="common">Brine shrimp</name>
    <name type="synonym">Artemia sanfranciscana</name>
    <dbReference type="NCBI Taxonomy" id="6661"/>
    <lineage>
        <taxon>Eukaryota</taxon>
        <taxon>Metazoa</taxon>
        <taxon>Ecdysozoa</taxon>
        <taxon>Arthropoda</taxon>
        <taxon>Crustacea</taxon>
        <taxon>Branchiopoda</taxon>
        <taxon>Anostraca</taxon>
        <taxon>Artemiidae</taxon>
        <taxon>Artemia</taxon>
    </lineage>
</organism>
<dbReference type="Gene3D" id="1.20.1250.20">
    <property type="entry name" value="MFS general substrate transporter like domains"/>
    <property type="match status" value="1"/>
</dbReference>
<protein>
    <recommendedName>
        <fullName evidence="8">Major facilitator superfamily (MFS) profile domain-containing protein</fullName>
    </recommendedName>
</protein>
<reference evidence="6" key="1">
    <citation type="submission" date="2023-07" db="EMBL/GenBank/DDBJ databases">
        <title>Chromosome-level genome assembly of Artemia franciscana.</title>
        <authorList>
            <person name="Jo E."/>
        </authorList>
    </citation>
    <scope>NUCLEOTIDE SEQUENCE</scope>
    <source>
        <tissue evidence="6">Whole body</tissue>
    </source>
</reference>
<name>A0AA88HEN0_ARTSF</name>
<evidence type="ECO:0008006" key="8">
    <source>
        <dbReference type="Google" id="ProtNLM"/>
    </source>
</evidence>
<evidence type="ECO:0000256" key="5">
    <source>
        <dbReference type="SAM" id="Phobius"/>
    </source>
</evidence>
<comment type="caution">
    <text evidence="6">The sequence shown here is derived from an EMBL/GenBank/DDBJ whole genome shotgun (WGS) entry which is preliminary data.</text>
</comment>
<feature type="transmembrane region" description="Helical" evidence="5">
    <location>
        <begin position="165"/>
        <end position="185"/>
    </location>
</feature>
<keyword evidence="2 5" id="KW-0812">Transmembrane</keyword>
<evidence type="ECO:0000256" key="3">
    <source>
        <dbReference type="ARBA" id="ARBA00022989"/>
    </source>
</evidence>
<dbReference type="Proteomes" id="UP001187531">
    <property type="component" value="Unassembled WGS sequence"/>
</dbReference>
<sequence length="474" mass="52995">FIVTLALKIVTRRWNGTRHIDAAKVSRYRLSDGKSISTKGKRGYSISGTVAGLVGGRVSDLYPHHTKWIVITCVSAMVIGNTQYMLGVSVLNVVMSRVVCGFGSGAGAALLAEICRTTNQKERTSVLSVCNGTRQLGILMGPACQLFLSLFDFKISNFQVNHLNAAGLFMALVWLTFFFLFLILYSDIYFEYKYEILRQQYNPEETPFGHSMYLSSVEEEKKKAKNKVEVANLGLEFTQPIYGSLRQISRNVSTEPDTQAPHSEDFSIMERDGSVADTSSDESDQPLLGVTPREWFLVSDVPTKPTHTHISYRMYFDEFLHDDIVVLFTINMFCFFAQLNVETVIAPILKFYFGMSTWMSSLVYMGGGMVSITVYITIAIVSRKVRDSVLLGIGCATLLAANIWFIVVVPSFKPGVAGDCTREERRVCSEKGKICQTAYGRNGILKYECVCQFPLIEKVETCKYGKVVSDNTYS</sequence>
<dbReference type="GO" id="GO:0016020">
    <property type="term" value="C:membrane"/>
    <property type="evidence" value="ECO:0007669"/>
    <property type="project" value="UniProtKB-SubCell"/>
</dbReference>